<dbReference type="GO" id="GO:0007268">
    <property type="term" value="P:chemical synaptic transmission"/>
    <property type="evidence" value="ECO:0007669"/>
    <property type="project" value="TreeGrafter"/>
</dbReference>
<dbReference type="Gene3D" id="1.20.1740.10">
    <property type="entry name" value="Amino acid/polyamine transporter I"/>
    <property type="match status" value="1"/>
</dbReference>
<feature type="region of interest" description="Disordered" evidence="5">
    <location>
        <begin position="1"/>
        <end position="88"/>
    </location>
</feature>
<feature type="transmembrane region" description="Helical" evidence="6">
    <location>
        <begin position="254"/>
        <end position="274"/>
    </location>
</feature>
<organism evidence="9 10">
    <name type="scientific">Plectus sambesii</name>
    <dbReference type="NCBI Taxonomy" id="2011161"/>
    <lineage>
        <taxon>Eukaryota</taxon>
        <taxon>Metazoa</taxon>
        <taxon>Ecdysozoa</taxon>
        <taxon>Nematoda</taxon>
        <taxon>Chromadorea</taxon>
        <taxon>Plectida</taxon>
        <taxon>Plectina</taxon>
        <taxon>Plectoidea</taxon>
        <taxon>Plectidae</taxon>
        <taxon>Plectus</taxon>
    </lineage>
</organism>
<dbReference type="InterPro" id="IPR018491">
    <property type="entry name" value="SLC12_C"/>
</dbReference>
<dbReference type="Pfam" id="PF03522">
    <property type="entry name" value="SLC12"/>
    <property type="match status" value="3"/>
</dbReference>
<evidence type="ECO:0000256" key="6">
    <source>
        <dbReference type="SAM" id="Phobius"/>
    </source>
</evidence>
<evidence type="ECO:0000259" key="8">
    <source>
        <dbReference type="Pfam" id="PF03522"/>
    </source>
</evidence>
<dbReference type="PANTHER" id="PTHR11827">
    <property type="entry name" value="SOLUTE CARRIER FAMILY 12, CATION COTRANSPORTERS"/>
    <property type="match status" value="1"/>
</dbReference>
<feature type="transmembrane region" description="Helical" evidence="6">
    <location>
        <begin position="490"/>
        <end position="511"/>
    </location>
</feature>
<keyword evidence="4 6" id="KW-0472">Membrane</keyword>
<feature type="region of interest" description="Disordered" evidence="5">
    <location>
        <begin position="986"/>
        <end position="1079"/>
    </location>
</feature>
<feature type="transmembrane region" description="Helical" evidence="6">
    <location>
        <begin position="318"/>
        <end position="336"/>
    </location>
</feature>
<feature type="domain" description="SLC12A transporter C-terminal" evidence="8">
    <location>
        <begin position="882"/>
        <end position="952"/>
    </location>
</feature>
<evidence type="ECO:0000313" key="9">
    <source>
        <dbReference type="Proteomes" id="UP000887566"/>
    </source>
</evidence>
<name>A0A914WPA5_9BILA</name>
<evidence type="ECO:0000259" key="7">
    <source>
        <dbReference type="Pfam" id="PF00324"/>
    </source>
</evidence>
<feature type="domain" description="Amino acid permease/ SLC12A" evidence="7">
    <location>
        <begin position="444"/>
        <end position="729"/>
    </location>
</feature>
<dbReference type="InterPro" id="IPR004842">
    <property type="entry name" value="SLC12A_fam"/>
</dbReference>
<feature type="transmembrane region" description="Helical" evidence="6">
    <location>
        <begin position="232"/>
        <end position="248"/>
    </location>
</feature>
<feature type="compositionally biased region" description="Polar residues" evidence="5">
    <location>
        <begin position="1060"/>
        <end position="1070"/>
    </location>
</feature>
<evidence type="ECO:0000256" key="3">
    <source>
        <dbReference type="ARBA" id="ARBA00022989"/>
    </source>
</evidence>
<feature type="domain" description="SLC12A transporter C-terminal" evidence="8">
    <location>
        <begin position="1098"/>
        <end position="1183"/>
    </location>
</feature>
<dbReference type="InterPro" id="IPR004841">
    <property type="entry name" value="AA-permease/SLC12A_dom"/>
</dbReference>
<dbReference type="GO" id="GO:0005886">
    <property type="term" value="C:plasma membrane"/>
    <property type="evidence" value="ECO:0007669"/>
    <property type="project" value="TreeGrafter"/>
</dbReference>
<comment type="subcellular location">
    <subcellularLocation>
        <location evidence="1">Membrane</location>
        <topology evidence="1">Multi-pass membrane protein</topology>
    </subcellularLocation>
</comment>
<feature type="compositionally biased region" description="Polar residues" evidence="5">
    <location>
        <begin position="29"/>
        <end position="39"/>
    </location>
</feature>
<dbReference type="GO" id="GO:0015379">
    <property type="term" value="F:potassium:chloride symporter activity"/>
    <property type="evidence" value="ECO:0007669"/>
    <property type="project" value="TreeGrafter"/>
</dbReference>
<evidence type="ECO:0000256" key="5">
    <source>
        <dbReference type="SAM" id="MobiDB-lite"/>
    </source>
</evidence>
<reference evidence="10" key="1">
    <citation type="submission" date="2022-11" db="UniProtKB">
        <authorList>
            <consortium name="WormBaseParasite"/>
        </authorList>
    </citation>
    <scope>IDENTIFICATION</scope>
</reference>
<dbReference type="GO" id="GO:0055075">
    <property type="term" value="P:potassium ion homeostasis"/>
    <property type="evidence" value="ECO:0007669"/>
    <property type="project" value="TreeGrafter"/>
</dbReference>
<dbReference type="GO" id="GO:0006884">
    <property type="term" value="P:cell volume homeostasis"/>
    <property type="evidence" value="ECO:0007669"/>
    <property type="project" value="TreeGrafter"/>
</dbReference>
<feature type="compositionally biased region" description="Basic and acidic residues" evidence="5">
    <location>
        <begin position="72"/>
        <end position="84"/>
    </location>
</feature>
<dbReference type="PANTHER" id="PTHR11827:SF53">
    <property type="entry name" value="K+_CL-COTRANSPORTER"/>
    <property type="match status" value="1"/>
</dbReference>
<evidence type="ECO:0000313" key="10">
    <source>
        <dbReference type="WBParaSite" id="PSAMB.scaffold4651size13961.g24830.t1"/>
    </source>
</evidence>
<keyword evidence="2 6" id="KW-0812">Transmembrane</keyword>
<keyword evidence="3 6" id="KW-1133">Transmembrane helix</keyword>
<proteinExistence type="predicted"/>
<dbReference type="Pfam" id="PF00324">
    <property type="entry name" value="AA_permease"/>
    <property type="match status" value="2"/>
</dbReference>
<dbReference type="GO" id="GO:0045202">
    <property type="term" value="C:synapse"/>
    <property type="evidence" value="ECO:0007669"/>
    <property type="project" value="GOC"/>
</dbReference>
<protein>
    <submittedName>
        <fullName evidence="10">Solute carrier family 12 member 6</fullName>
    </submittedName>
</protein>
<feature type="transmembrane region" description="Helical" evidence="6">
    <location>
        <begin position="452"/>
        <end position="470"/>
    </location>
</feature>
<feature type="transmembrane region" description="Helical" evidence="6">
    <location>
        <begin position="647"/>
        <end position="665"/>
    </location>
</feature>
<feature type="transmembrane region" description="Helical" evidence="6">
    <location>
        <begin position="195"/>
        <end position="220"/>
    </location>
</feature>
<feature type="transmembrane region" description="Helical" evidence="6">
    <location>
        <begin position="592"/>
        <end position="611"/>
    </location>
</feature>
<dbReference type="GO" id="GO:0055064">
    <property type="term" value="P:chloride ion homeostasis"/>
    <property type="evidence" value="ECO:0007669"/>
    <property type="project" value="TreeGrafter"/>
</dbReference>
<feature type="domain" description="SLC12A transporter C-terminal" evidence="8">
    <location>
        <begin position="749"/>
        <end position="868"/>
    </location>
</feature>
<evidence type="ECO:0000256" key="4">
    <source>
        <dbReference type="ARBA" id="ARBA00023136"/>
    </source>
</evidence>
<keyword evidence="9" id="KW-1185">Reference proteome</keyword>
<dbReference type="WBParaSite" id="PSAMB.scaffold4651size13961.g24830.t1">
    <property type="protein sequence ID" value="PSAMB.scaffold4651size13961.g24830.t1"/>
    <property type="gene ID" value="PSAMB.scaffold4651size13961.g24830"/>
</dbReference>
<dbReference type="AlphaFoldDB" id="A0A914WPA5"/>
<feature type="transmembrane region" description="Helical" evidence="6">
    <location>
        <begin position="295"/>
        <end position="312"/>
    </location>
</feature>
<feature type="domain" description="Amino acid permease/ SLC12A" evidence="7">
    <location>
        <begin position="164"/>
        <end position="332"/>
    </location>
</feature>
<sequence>MEADTPSDTPVKHTSFRRAVSGEDAKPDSNGSAPTQSLLRRSLTRIQRAFSSDQVAPSERTLPRRTVSVVPEKAEHEESSHDIENGNDAFNRSQSVGGVLASQMSVPNWRKTTASGNLALYEDEPSIPLVASYFRGFTVPGPIEAEQSEKKQHKKANLGLILGVYLPTIQHIFGVTMFLRLYWCVGIMGVGQSFGMIFLCALCTLLTSISMSAIATNGVVESGGSYFMISRNLGPEFGTAVGVLFYFANAVATSMYLVGGVEIVLLYIFPSWTIGGPEVHQETGLMGMMTHNIRIYSTALLFIVFIVVALGVKFVQLFAPLSLMGVILSILAIYAGTVEKAINPHSGISVCMLDDQLLQSRVFLPESATVDDICKYCTRNVSVSPMLTAAYCTNSSCEVSFSNGTLRCVAGFPGITSGVFFENFGPAYAAEGESYPGVKANKSREVFQDLTTTFYVLLAIFFPSVTGIMTGSNMSGDLKDPQKSIPTGTIAAQLTTSVIYLTLCLVMGASINGAVLRDKYGQGLAGNMVVAELAWPNPWVLLIGSFTSVFGAALQCMCSAPRLLQSIAKDDVIPILRPFSVVDGRNEPIRGLILSVIIAECAILIGSVDQISPVVDFFFLMCYAFVNFICALHSLLGAPNWRPRFRFYHWTLSLLGAFVCFFIMFSTHWEYAIVSLGMCLAIYKYVEWKGAKKEWGDGIRGLALTTAQYSLMKIEDKEPHPKNWRPQLLILMKEHTTEELHQRKHMNMFNLASQLKAGRGLSIVVSFFEGDPTKANDRTHAEEVKQRLMLDMEQARLKGFAKVMVYGEDQMAGSVSTLIQSVGMGGLRPNTIMVGWPYWQKHDGNETEYWNFLDKIHRGAAMDMCLIVAKGLADFPEPRDRLTGSIDVWWVLHDGGLLLLISFLLKQHKVWRGCHLRLFAVAQEHDNNITMKEDLQKFVYQLRIDASVTIVEFSDPEISAYAYERTLQMEERAKIVREMNLSQHEKRSMPNVIVESSRGTKRESIKLTEQNKLGVPKEVRGKPLSNTDDQPKDGEDGTGVDFMLGNGSEVDDRSPGASGSDMSPEQNSVNPAVGDATENQRPYEFTFTPTHLKTLKQTMESKTARMKQLDREKVKKMHTAVRLNQKVLEYSEGSQLVVLNLPRPPRTRIGLQNYMEYLEMLTEKLPRVLLVRGTGKEVITMYS</sequence>
<feature type="transmembrane region" description="Helical" evidence="6">
    <location>
        <begin position="617"/>
        <end position="635"/>
    </location>
</feature>
<evidence type="ECO:0000256" key="2">
    <source>
        <dbReference type="ARBA" id="ARBA00022692"/>
    </source>
</evidence>
<evidence type="ECO:0000256" key="1">
    <source>
        <dbReference type="ARBA" id="ARBA00004141"/>
    </source>
</evidence>
<accession>A0A914WPA5</accession>
<dbReference type="GO" id="GO:1990573">
    <property type="term" value="P:potassium ion import across plasma membrane"/>
    <property type="evidence" value="ECO:0007669"/>
    <property type="project" value="TreeGrafter"/>
</dbReference>
<dbReference type="Proteomes" id="UP000887566">
    <property type="component" value="Unplaced"/>
</dbReference>
<feature type="transmembrane region" description="Helical" evidence="6">
    <location>
        <begin position="158"/>
        <end position="183"/>
    </location>
</feature>